<feature type="transmembrane region" description="Helical" evidence="6">
    <location>
        <begin position="57"/>
        <end position="75"/>
    </location>
</feature>
<dbReference type="InterPro" id="IPR027469">
    <property type="entry name" value="Cation_efflux_TMD_sf"/>
</dbReference>
<gene>
    <name evidence="8" type="ORF">LPTSP4_07330</name>
</gene>
<dbReference type="Gene3D" id="1.20.1510.10">
    <property type="entry name" value="Cation efflux protein transmembrane domain"/>
    <property type="match status" value="1"/>
</dbReference>
<comment type="subcellular location">
    <subcellularLocation>
        <location evidence="1">Membrane</location>
        <topology evidence="1">Multi-pass membrane protein</topology>
    </subcellularLocation>
</comment>
<dbReference type="PANTHER" id="PTHR11562">
    <property type="entry name" value="CATION EFFLUX PROTEIN/ ZINC TRANSPORTER"/>
    <property type="match status" value="1"/>
</dbReference>
<dbReference type="Pfam" id="PF01545">
    <property type="entry name" value="Cation_efflux"/>
    <property type="match status" value="1"/>
</dbReference>
<keyword evidence="3" id="KW-0864">Zinc transport</keyword>
<protein>
    <submittedName>
        <fullName evidence="8">Cation diffusion facilitator family transporter</fullName>
    </submittedName>
</protein>
<dbReference type="InterPro" id="IPR058533">
    <property type="entry name" value="Cation_efflux_TM"/>
</dbReference>
<organism evidence="8 9">
    <name type="scientific">Leptospira ryugenii</name>
    <dbReference type="NCBI Taxonomy" id="1917863"/>
    <lineage>
        <taxon>Bacteria</taxon>
        <taxon>Pseudomonadati</taxon>
        <taxon>Spirochaetota</taxon>
        <taxon>Spirochaetia</taxon>
        <taxon>Leptospirales</taxon>
        <taxon>Leptospiraceae</taxon>
        <taxon>Leptospira</taxon>
    </lineage>
</organism>
<accession>A0A2P2DX67</accession>
<reference evidence="8 9" key="1">
    <citation type="submission" date="2018-02" db="EMBL/GenBank/DDBJ databases">
        <title>Novel Leptospira species isolated from soil and water in Japan.</title>
        <authorList>
            <person name="Nakao R."/>
            <person name="Masuzawa T."/>
        </authorList>
    </citation>
    <scope>NUCLEOTIDE SEQUENCE [LARGE SCALE GENOMIC DNA]</scope>
    <source>
        <strain evidence="8 9">YH101</strain>
    </source>
</reference>
<feature type="transmembrane region" description="Helical" evidence="6">
    <location>
        <begin position="20"/>
        <end position="37"/>
    </location>
</feature>
<feature type="transmembrane region" description="Helical" evidence="6">
    <location>
        <begin position="87"/>
        <end position="108"/>
    </location>
</feature>
<name>A0A2P2DX67_9LEPT</name>
<dbReference type="GO" id="GO:0005886">
    <property type="term" value="C:plasma membrane"/>
    <property type="evidence" value="ECO:0007669"/>
    <property type="project" value="TreeGrafter"/>
</dbReference>
<keyword evidence="3" id="KW-0813">Transport</keyword>
<dbReference type="GO" id="GO:0005385">
    <property type="term" value="F:zinc ion transmembrane transporter activity"/>
    <property type="evidence" value="ECO:0007669"/>
    <property type="project" value="TreeGrafter"/>
</dbReference>
<keyword evidence="9" id="KW-1185">Reference proteome</keyword>
<feature type="transmembrane region" description="Helical" evidence="6">
    <location>
        <begin position="158"/>
        <end position="179"/>
    </location>
</feature>
<feature type="domain" description="Cation efflux protein transmembrane" evidence="7">
    <location>
        <begin position="27"/>
        <end position="215"/>
    </location>
</feature>
<evidence type="ECO:0000256" key="6">
    <source>
        <dbReference type="SAM" id="Phobius"/>
    </source>
</evidence>
<evidence type="ECO:0000256" key="1">
    <source>
        <dbReference type="ARBA" id="ARBA00004141"/>
    </source>
</evidence>
<evidence type="ECO:0000259" key="7">
    <source>
        <dbReference type="Pfam" id="PF01545"/>
    </source>
</evidence>
<dbReference type="NCBIfam" id="TIGR01297">
    <property type="entry name" value="CDF"/>
    <property type="match status" value="1"/>
</dbReference>
<evidence type="ECO:0000313" key="9">
    <source>
        <dbReference type="Proteomes" id="UP000245133"/>
    </source>
</evidence>
<keyword evidence="4 6" id="KW-1133">Transmembrane helix</keyword>
<dbReference type="InterPro" id="IPR002524">
    <property type="entry name" value="Cation_efflux"/>
</dbReference>
<evidence type="ECO:0000313" key="8">
    <source>
        <dbReference type="EMBL" id="GBF49223.1"/>
    </source>
</evidence>
<evidence type="ECO:0000256" key="5">
    <source>
        <dbReference type="ARBA" id="ARBA00023136"/>
    </source>
</evidence>
<dbReference type="RefSeq" id="WP_108973803.1">
    <property type="nucleotide sequence ID" value="NZ_BFBB01000002.1"/>
</dbReference>
<keyword evidence="2 6" id="KW-0812">Transmembrane</keyword>
<sequence length="320" mass="35833">MNDHHSHHQESLKLKKRSKLLLFLGLSGLLSIVIFFIEAIGSQESGSLALFADAGHIATDIFAHLISLLAVYFSAKKANDRFPFGYYRVEVIAALFNSLLLVCIGFFILYEAYVRMLHQVPVEPHSMLTYSLAGLVVNIISALLLSQVSQDSLNVKSTYYHVLSDLLGTVAVVIGAIIIQNTGYLLVDSILSLCLGIFIVRSSYLLLKESIQILLEASPKDFERDHFLNHLRETKHVIDIPSIKIRKLTSGVFTAELQIVVEKDADRDKVILEIHKMAKTHFGIPYVFVECIGDGLAEHLSQILVKELDLSHNHHGHHHH</sequence>
<dbReference type="SUPFAM" id="SSF161111">
    <property type="entry name" value="Cation efflux protein transmembrane domain-like"/>
    <property type="match status" value="1"/>
</dbReference>
<dbReference type="InterPro" id="IPR050681">
    <property type="entry name" value="CDF/SLC30A"/>
</dbReference>
<proteinExistence type="predicted"/>
<evidence type="ECO:0000256" key="3">
    <source>
        <dbReference type="ARBA" id="ARBA00022906"/>
    </source>
</evidence>
<dbReference type="AlphaFoldDB" id="A0A2P2DX67"/>
<dbReference type="PANTHER" id="PTHR11562:SF17">
    <property type="entry name" value="RE54080P-RELATED"/>
    <property type="match status" value="1"/>
</dbReference>
<dbReference type="Proteomes" id="UP000245133">
    <property type="component" value="Unassembled WGS sequence"/>
</dbReference>
<keyword evidence="5 6" id="KW-0472">Membrane</keyword>
<comment type="caution">
    <text evidence="8">The sequence shown here is derived from an EMBL/GenBank/DDBJ whole genome shotgun (WGS) entry which is preliminary data.</text>
</comment>
<keyword evidence="3" id="KW-0406">Ion transport</keyword>
<keyword evidence="3" id="KW-0862">Zinc</keyword>
<feature type="transmembrane region" description="Helical" evidence="6">
    <location>
        <begin position="185"/>
        <end position="207"/>
    </location>
</feature>
<evidence type="ECO:0000256" key="2">
    <source>
        <dbReference type="ARBA" id="ARBA00022692"/>
    </source>
</evidence>
<dbReference type="OrthoDB" id="9809646at2"/>
<dbReference type="EMBL" id="BFBB01000002">
    <property type="protein sequence ID" value="GBF49223.1"/>
    <property type="molecule type" value="Genomic_DNA"/>
</dbReference>
<feature type="transmembrane region" description="Helical" evidence="6">
    <location>
        <begin position="128"/>
        <end position="146"/>
    </location>
</feature>
<evidence type="ECO:0000256" key="4">
    <source>
        <dbReference type="ARBA" id="ARBA00022989"/>
    </source>
</evidence>